<evidence type="ECO:0000256" key="2">
    <source>
        <dbReference type="ARBA" id="ARBA00022676"/>
    </source>
</evidence>
<dbReference type="Pfam" id="PF04577">
    <property type="entry name" value="Glyco_transf_61"/>
    <property type="match status" value="1"/>
</dbReference>
<keyword evidence="2" id="KW-0328">Glycosyltransferase</keyword>
<evidence type="ECO:0000313" key="12">
    <source>
        <dbReference type="EMBL" id="QCO00331.1"/>
    </source>
</evidence>
<dbReference type="SUPFAM" id="SSF53335">
    <property type="entry name" value="S-adenosyl-L-methionine-dependent methyltransferases"/>
    <property type="match status" value="1"/>
</dbReference>
<dbReference type="GO" id="GO:0097363">
    <property type="term" value="F:protein O-acetylglucosaminyltransferase activity"/>
    <property type="evidence" value="ECO:0007669"/>
    <property type="project" value="UniProtKB-EC"/>
</dbReference>
<dbReference type="InterPro" id="IPR007657">
    <property type="entry name" value="Glycosyltransferase_61"/>
</dbReference>
<evidence type="ECO:0000256" key="1">
    <source>
        <dbReference type="ARBA" id="ARBA00011970"/>
    </source>
</evidence>
<dbReference type="InterPro" id="IPR029063">
    <property type="entry name" value="SAM-dependent_MTases_sf"/>
</dbReference>
<keyword evidence="6" id="KW-0325">Glycoprotein</keyword>
<evidence type="ECO:0000256" key="3">
    <source>
        <dbReference type="ARBA" id="ARBA00022679"/>
    </source>
</evidence>
<dbReference type="Pfam" id="PF13489">
    <property type="entry name" value="Methyltransf_23"/>
    <property type="match status" value="1"/>
</dbReference>
<organism evidence="12 13">
    <name type="scientific">Azospirillum argentinense</name>
    <dbReference type="NCBI Taxonomy" id="2970906"/>
    <lineage>
        <taxon>Bacteria</taxon>
        <taxon>Pseudomonadati</taxon>
        <taxon>Pseudomonadota</taxon>
        <taxon>Alphaproteobacteria</taxon>
        <taxon>Rhodospirillales</taxon>
        <taxon>Azospirillaceae</taxon>
        <taxon>Azospirillum</taxon>
    </lineage>
</organism>
<name>A0A4D8PSN6_9PROT</name>
<evidence type="ECO:0000256" key="10">
    <source>
        <dbReference type="ARBA" id="ARBA00049432"/>
    </source>
</evidence>
<dbReference type="PANTHER" id="PTHR20961:SF148">
    <property type="entry name" value="EGF DOMAIN-SPECIFIC O-LINKED N-ACETYLGLUCOSAMINE TRANSFERASE"/>
    <property type="match status" value="1"/>
</dbReference>
<dbReference type="Gene3D" id="3.40.50.150">
    <property type="entry name" value="Vaccinia Virus protein VP39"/>
    <property type="match status" value="1"/>
</dbReference>
<geneLocation type="plasmid" evidence="12 13">
    <name>p6</name>
</geneLocation>
<keyword evidence="12" id="KW-0614">Plasmid</keyword>
<comment type="catalytic activity">
    <reaction evidence="10">
        <text>L-threonyl-[protein] + UDP-N-acetyl-alpha-D-glucosamine = 3-O-(N-acetyl-beta-D-glucosaminyl)-L-threonyl-[protein] + UDP + H(+)</text>
        <dbReference type="Rhea" id="RHEA:48908"/>
        <dbReference type="Rhea" id="RHEA-COMP:11060"/>
        <dbReference type="Rhea" id="RHEA-COMP:12252"/>
        <dbReference type="ChEBI" id="CHEBI:15378"/>
        <dbReference type="ChEBI" id="CHEBI:30013"/>
        <dbReference type="ChEBI" id="CHEBI:57705"/>
        <dbReference type="ChEBI" id="CHEBI:58223"/>
        <dbReference type="ChEBI" id="CHEBI:90840"/>
        <dbReference type="EC" id="2.4.1.255"/>
    </reaction>
</comment>
<feature type="domain" description="Glycosyltransferase 61 catalytic" evidence="11">
    <location>
        <begin position="126"/>
        <end position="301"/>
    </location>
</feature>
<evidence type="ECO:0000256" key="7">
    <source>
        <dbReference type="ARBA" id="ARBA00040944"/>
    </source>
</evidence>
<evidence type="ECO:0000259" key="11">
    <source>
        <dbReference type="Pfam" id="PF04577"/>
    </source>
</evidence>
<evidence type="ECO:0000256" key="5">
    <source>
        <dbReference type="ARBA" id="ARBA00022824"/>
    </source>
</evidence>
<comment type="catalytic activity">
    <reaction evidence="9">
        <text>L-seryl-[protein] + UDP-N-acetyl-alpha-D-glucosamine = 3-O-(N-acetyl-beta-D-glucosaminyl)-L-seryl-[protein] + UDP + H(+)</text>
        <dbReference type="Rhea" id="RHEA:48904"/>
        <dbReference type="Rhea" id="RHEA-COMP:9863"/>
        <dbReference type="Rhea" id="RHEA-COMP:12251"/>
        <dbReference type="ChEBI" id="CHEBI:15378"/>
        <dbReference type="ChEBI" id="CHEBI:29999"/>
        <dbReference type="ChEBI" id="CHEBI:57705"/>
        <dbReference type="ChEBI" id="CHEBI:58223"/>
        <dbReference type="ChEBI" id="CHEBI:90838"/>
        <dbReference type="EC" id="2.4.1.255"/>
    </reaction>
</comment>
<evidence type="ECO:0000256" key="8">
    <source>
        <dbReference type="ARBA" id="ARBA00042574"/>
    </source>
</evidence>
<dbReference type="AlphaFoldDB" id="A0A4D8PSN6"/>
<keyword evidence="5" id="KW-0256">Endoplasmic reticulum</keyword>
<evidence type="ECO:0000256" key="9">
    <source>
        <dbReference type="ARBA" id="ARBA00048317"/>
    </source>
</evidence>
<dbReference type="Proteomes" id="UP000298595">
    <property type="component" value="Plasmid p6"/>
</dbReference>
<evidence type="ECO:0000313" key="13">
    <source>
        <dbReference type="Proteomes" id="UP000298595"/>
    </source>
</evidence>
<dbReference type="EMBL" id="CP032327">
    <property type="protein sequence ID" value="QCO00331.1"/>
    <property type="molecule type" value="Genomic_DNA"/>
</dbReference>
<proteinExistence type="predicted"/>
<dbReference type="EC" id="2.4.1.255" evidence="1"/>
<sequence>MNNQVEIWGENVSLREAAAATEAAFVEFGTPDKVYDHWTRSWVDPAPTVGAARLKNVAFSSIFHTLLPDNGLVVKETTYTKAFDFFKIDHSIDPESGKIGFKFPEDPVYIDDPVFVIGGHSNYSLWFMSWLPRLRCLDLLPQLGVDPTRLRFLVHHDIFEAQLNSLEQMGFGEDRLIRNTIDRPLVFRDAIVPTFFSNQYVSVQNIAFVREHFAPQQSAAEIENPTKIYISRYRHGRNRRKIVNEGPFLAQIAPHGFERIAPEALTFEEQSGYARRSQALVGPHGAGLANMLFAPKGAKILIIEHSAESRRFAEMAAFCGHTPFTFHADDAEESTDWSRDIHVDIGQFDAFLRFVSQTEAAEIDPLAFKPGELESFIESLTWANPRRAAAKTASGQSSPEDKVRYAFRLLTGETAPDALAERLKDVADAPGLLRAELLNAPETAAAAPELRIARHVAALRRAYENGPPRLVVGAADTRNEGWTSSDIEVLNLLKPASFDLWFEPGTIEAILAEHVWEHLSVEEGIQAARTCFQYLRDGGYLRIAVPDGYFPNPAYIDRVKIGKAGHKALHTHETLERLLTEAGFRVRKLEWFDAAGVFHQEYWSSACGHIQRSRQHDIRNSAQKIGYTSLIVDAEKPATPETEAGLLIGGATARQNGWQMVPAEDFLEKEWVDIEREFIRGRRITRIVSEHLLDKYDQPTRRRLLARMADALAVGGNLRLAVPDAQFKRGDYQEAIARNSRAMFDHLSIHEEFAGFPVEIKVVEFIDDAGLHHDEDENPDYGRITRSKKNDIRNKGGNLNYTSLVLDAKKI</sequence>
<dbReference type="RefSeq" id="WP_137119039.1">
    <property type="nucleotide sequence ID" value="NZ_CP032327.1"/>
</dbReference>
<gene>
    <name evidence="12" type="ORF">D3093_34325</name>
</gene>
<reference evidence="12 13" key="1">
    <citation type="submission" date="2018-09" db="EMBL/GenBank/DDBJ databases">
        <title>Whole genome based analysis of evolution and adaptive divergence in Indian and Brazilian strains of Azospirillum brasilense.</title>
        <authorList>
            <person name="Singh C."/>
            <person name="Tripathi A.K."/>
        </authorList>
    </citation>
    <scope>NUCLEOTIDE SEQUENCE [LARGE SCALE GENOMIC DNA]</scope>
    <source>
        <strain evidence="12 13">MTCC4035</strain>
        <plasmid evidence="12 13">p6</plasmid>
    </source>
</reference>
<keyword evidence="3" id="KW-0808">Transferase</keyword>
<dbReference type="KEGG" id="aare:D3093_34325"/>
<dbReference type="PANTHER" id="PTHR20961">
    <property type="entry name" value="GLYCOSYLTRANSFERASE"/>
    <property type="match status" value="1"/>
</dbReference>
<evidence type="ECO:0000256" key="6">
    <source>
        <dbReference type="ARBA" id="ARBA00023180"/>
    </source>
</evidence>
<keyword evidence="4" id="KW-0732">Signal</keyword>
<protein>
    <recommendedName>
        <fullName evidence="7">EGF domain-specific O-linked N-acetylglucosamine transferase</fullName>
        <ecNumber evidence="1">2.4.1.255</ecNumber>
    </recommendedName>
    <alternativeName>
        <fullName evidence="8">Extracellular O-linked N-acetylglucosamine transferase</fullName>
    </alternativeName>
</protein>
<dbReference type="InterPro" id="IPR049625">
    <property type="entry name" value="Glyco_transf_61_cat"/>
</dbReference>
<accession>A0A4D8PSN6</accession>
<evidence type="ECO:0000256" key="4">
    <source>
        <dbReference type="ARBA" id="ARBA00022729"/>
    </source>
</evidence>